<gene>
    <name evidence="3" type="ORF">HHL10_16660</name>
</gene>
<dbReference type="SUPFAM" id="SSF56935">
    <property type="entry name" value="Porins"/>
    <property type="match status" value="1"/>
</dbReference>
<feature type="chain" id="PRO_5032491175" evidence="2">
    <location>
        <begin position="33"/>
        <end position="492"/>
    </location>
</feature>
<comment type="caution">
    <text evidence="3">The sequence shown here is derived from an EMBL/GenBank/DDBJ whole genome shotgun (WGS) entry which is preliminary data.</text>
</comment>
<keyword evidence="2" id="KW-0732">Signal</keyword>
<proteinExistence type="predicted"/>
<sequence>MNNNNTASAARRTVLAAALAAAFTVAAPGAHAQSNAELLKELRALRERVAELEKRVAATPAPAPAPVAAASAAAPAPETQPGMTAEQAQDFARIATKTEALEDTRDANGFKNLKISGYLDPSFIANRARNTASLQFLNGVGDDGYTYDNSYFGAVALDVQKETDSGTRYRLTLIPNRGSESVGRSDNRLVHEASAMVPLGSLRTYLLAGHIPDWSGYEYLQPTLNKLITHNLLFDFTLPTSYTGAGVQHTMGKWMVKALLADMNASKKPSGNKTPAFAYRVDYAKGEFHSMGFAGVHGKAVNFKTRVVGQQWALDPEDGVIKQMDVEAQEPESRVDLFEIDGSFIRGDWTLQGQASIGRQRRAAITPDPLTGALRDARWWGLSGLVAYKVTPRFETVARLDYINNRKNGGGLLGYTANDSHNGIGYAPGGDPERGANRAALSLGLLYAFDTNTTLKAEYRLDRASQPVFEYVETGEYKKTNHLLGASVVVSF</sequence>
<protein>
    <submittedName>
        <fullName evidence="3">DUF3138 family protein</fullName>
    </submittedName>
</protein>
<evidence type="ECO:0000256" key="1">
    <source>
        <dbReference type="SAM" id="MobiDB-lite"/>
    </source>
</evidence>
<reference evidence="3 4" key="1">
    <citation type="submission" date="2020-04" db="EMBL/GenBank/DDBJ databases">
        <title>Azohydromonas sp. isolated from soil.</title>
        <authorList>
            <person name="Dahal R.H."/>
        </authorList>
    </citation>
    <scope>NUCLEOTIDE SEQUENCE [LARGE SCALE GENOMIC DNA]</scope>
    <source>
        <strain evidence="3 4">G-1-1-14</strain>
    </source>
</reference>
<feature type="region of interest" description="Disordered" evidence="1">
    <location>
        <begin position="56"/>
        <end position="86"/>
    </location>
</feature>
<feature type="signal peptide" evidence="2">
    <location>
        <begin position="1"/>
        <end position="32"/>
    </location>
</feature>
<organism evidence="3 4">
    <name type="scientific">Azohydromonas caseinilytica</name>
    <dbReference type="NCBI Taxonomy" id="2728836"/>
    <lineage>
        <taxon>Bacteria</taxon>
        <taxon>Pseudomonadati</taxon>
        <taxon>Pseudomonadota</taxon>
        <taxon>Betaproteobacteria</taxon>
        <taxon>Burkholderiales</taxon>
        <taxon>Sphaerotilaceae</taxon>
        <taxon>Azohydromonas</taxon>
    </lineage>
</organism>
<feature type="compositionally biased region" description="Low complexity" evidence="1">
    <location>
        <begin position="66"/>
        <end position="77"/>
    </location>
</feature>
<dbReference type="AlphaFoldDB" id="A0A848FCD7"/>
<dbReference type="Pfam" id="PF11336">
    <property type="entry name" value="DUF3138"/>
    <property type="match status" value="1"/>
</dbReference>
<evidence type="ECO:0000313" key="4">
    <source>
        <dbReference type="Proteomes" id="UP000574067"/>
    </source>
</evidence>
<dbReference type="Proteomes" id="UP000574067">
    <property type="component" value="Unassembled WGS sequence"/>
</dbReference>
<name>A0A848FCD7_9BURK</name>
<dbReference type="PROSITE" id="PS51318">
    <property type="entry name" value="TAT"/>
    <property type="match status" value="1"/>
</dbReference>
<dbReference type="RefSeq" id="WP_169161522.1">
    <property type="nucleotide sequence ID" value="NZ_JABBFW010000011.1"/>
</dbReference>
<dbReference type="InterPro" id="IPR006311">
    <property type="entry name" value="TAT_signal"/>
</dbReference>
<keyword evidence="4" id="KW-1185">Reference proteome</keyword>
<evidence type="ECO:0000313" key="3">
    <source>
        <dbReference type="EMBL" id="NML16616.1"/>
    </source>
</evidence>
<evidence type="ECO:0000256" key="2">
    <source>
        <dbReference type="SAM" id="SignalP"/>
    </source>
</evidence>
<accession>A0A848FCD7</accession>
<dbReference type="InterPro" id="IPR021485">
    <property type="entry name" value="DUF3138"/>
</dbReference>
<dbReference type="EMBL" id="JABBFW010000011">
    <property type="protein sequence ID" value="NML16616.1"/>
    <property type="molecule type" value="Genomic_DNA"/>
</dbReference>